<keyword evidence="3" id="KW-0963">Cytoplasm</keyword>
<keyword evidence="4" id="KW-0597">Phosphoprotein</keyword>
<evidence type="ECO:0000256" key="10">
    <source>
        <dbReference type="ARBA" id="ARBA00044968"/>
    </source>
</evidence>
<dbReference type="InterPro" id="IPR051806">
    <property type="entry name" value="HAD-like_SPP"/>
</dbReference>
<gene>
    <name evidence="16" type="ORF">BZK42_21285</name>
</gene>
<evidence type="ECO:0000256" key="3">
    <source>
        <dbReference type="ARBA" id="ARBA00022490"/>
    </source>
</evidence>
<sequence>MILKPQAIIFDLDGVITDTAHLHFLAWWQVADEIGIVIDEAFNDSLKGISRGESLQRILHHGGKAGAFSSEACAQLAERKNRLYVHSLRQLTVNSVLPGIRELLMTLREERIPVGLASVSRNAPAILQALNLSSCFDFCADAALLTRSKPDPEIFLAACAGLGVDPQQCIGIEDAQAGIDAINACGMLSVGIGKGLNGADLLLPATEFLTWPCLSAFWQHDK</sequence>
<dbReference type="NCBIfam" id="TIGR01509">
    <property type="entry name" value="HAD-SF-IA-v3"/>
    <property type="match status" value="1"/>
</dbReference>
<dbReference type="InterPro" id="IPR006439">
    <property type="entry name" value="HAD-SF_hydro_IA"/>
</dbReference>
<feature type="site" description="Important for catalytic activity and assists the phosphoryl transfer reaction to Asp8 by balancing charge and orienting the reacting groups" evidence="15">
    <location>
        <position position="149"/>
    </location>
</feature>
<organism evidence="16 17">
    <name type="scientific">Citrobacter braakii</name>
    <dbReference type="NCBI Taxonomy" id="57706"/>
    <lineage>
        <taxon>Bacteria</taxon>
        <taxon>Pseudomonadati</taxon>
        <taxon>Pseudomonadota</taxon>
        <taxon>Gammaproteobacteria</taxon>
        <taxon>Enterobacterales</taxon>
        <taxon>Enterobacteriaceae</taxon>
        <taxon>Citrobacter</taxon>
        <taxon>Citrobacter freundii complex</taxon>
    </lineage>
</organism>
<evidence type="ECO:0000256" key="4">
    <source>
        <dbReference type="ARBA" id="ARBA00022553"/>
    </source>
</evidence>
<evidence type="ECO:0000256" key="1">
    <source>
        <dbReference type="ARBA" id="ARBA00004496"/>
    </source>
</evidence>
<dbReference type="NCBIfam" id="TIGR01990">
    <property type="entry name" value="bPGM"/>
    <property type="match status" value="1"/>
</dbReference>
<feature type="active site" description="Nucleophile" evidence="12">
    <location>
        <position position="11"/>
    </location>
</feature>
<comment type="catalytic activity">
    <reaction evidence="9">
        <text>beta-D-glucose 1-phosphate = beta-D-glucose 6-phosphate</text>
        <dbReference type="Rhea" id="RHEA:20113"/>
        <dbReference type="ChEBI" id="CHEBI:57684"/>
        <dbReference type="ChEBI" id="CHEBI:58247"/>
        <dbReference type="EC" id="5.4.2.6"/>
    </reaction>
</comment>
<evidence type="ECO:0000256" key="13">
    <source>
        <dbReference type="PIRSR" id="PIRSR610972-2"/>
    </source>
</evidence>
<proteinExistence type="inferred from homology"/>
<dbReference type="GO" id="GO:0005975">
    <property type="term" value="P:carbohydrate metabolic process"/>
    <property type="evidence" value="ECO:0007669"/>
    <property type="project" value="InterPro"/>
</dbReference>
<accession>A0A1V8NU84</accession>
<dbReference type="RefSeq" id="WP_080860065.1">
    <property type="nucleotide sequence ID" value="NZ_CP077405.1"/>
</dbReference>
<dbReference type="FunFam" id="1.10.150.240:FF:000010">
    <property type="entry name" value="Beta-phosphoglucomutase"/>
    <property type="match status" value="1"/>
</dbReference>
<dbReference type="AlphaFoldDB" id="A0A1V8NU84"/>
<dbReference type="SUPFAM" id="SSF56784">
    <property type="entry name" value="HAD-like"/>
    <property type="match status" value="1"/>
</dbReference>
<keyword evidence="6 14" id="KW-0460">Magnesium</keyword>
<keyword evidence="8" id="KW-0119">Carbohydrate metabolism</keyword>
<evidence type="ECO:0000256" key="12">
    <source>
        <dbReference type="PIRSR" id="PIRSR610972-1"/>
    </source>
</evidence>
<evidence type="ECO:0000313" key="17">
    <source>
        <dbReference type="Proteomes" id="UP000192573"/>
    </source>
</evidence>
<dbReference type="SFLD" id="SFLDG01129">
    <property type="entry name" value="C1.5:_HAD__Beta-PGM__Phosphata"/>
    <property type="match status" value="1"/>
</dbReference>
<dbReference type="NCBIfam" id="TIGR02009">
    <property type="entry name" value="PGMB-YQAB-SF"/>
    <property type="match status" value="1"/>
</dbReference>
<dbReference type="InterPro" id="IPR023214">
    <property type="entry name" value="HAD_sf"/>
</dbReference>
<feature type="binding site" evidence="13">
    <location>
        <position position="149"/>
    </location>
    <ligand>
        <name>substrate</name>
    </ligand>
</feature>
<evidence type="ECO:0000256" key="5">
    <source>
        <dbReference type="ARBA" id="ARBA00022723"/>
    </source>
</evidence>
<dbReference type="EC" id="5.4.2.6" evidence="10"/>
<dbReference type="InterPro" id="IPR010976">
    <property type="entry name" value="B-phosphoglucomutase_hydrolase"/>
</dbReference>
<feature type="binding site" evidence="13">
    <location>
        <begin position="46"/>
        <end position="51"/>
    </location>
    <ligand>
        <name>substrate</name>
    </ligand>
</feature>
<feature type="binding site" evidence="13">
    <location>
        <position position="27"/>
    </location>
    <ligand>
        <name>substrate</name>
    </ligand>
</feature>
<dbReference type="SFLD" id="SFLDS00003">
    <property type="entry name" value="Haloacid_Dehalogenase"/>
    <property type="match status" value="1"/>
</dbReference>
<feature type="binding site" evidence="14">
    <location>
        <position position="11"/>
    </location>
    <ligand>
        <name>Mg(2+)</name>
        <dbReference type="ChEBI" id="CHEBI:18420"/>
    </ligand>
</feature>
<dbReference type="GO" id="GO:0005737">
    <property type="term" value="C:cytoplasm"/>
    <property type="evidence" value="ECO:0007669"/>
    <property type="project" value="UniProtKB-SubCell"/>
</dbReference>
<dbReference type="SFLD" id="SFLDG01135">
    <property type="entry name" value="C1.5.6:_HAD__Beta-PGM__Phospha"/>
    <property type="match status" value="1"/>
</dbReference>
<dbReference type="Gene3D" id="1.10.150.240">
    <property type="entry name" value="Putative phosphatase, domain 2"/>
    <property type="match status" value="1"/>
</dbReference>
<evidence type="ECO:0000256" key="14">
    <source>
        <dbReference type="PIRSR" id="PIRSR610972-3"/>
    </source>
</evidence>
<dbReference type="Gene3D" id="3.40.50.1000">
    <property type="entry name" value="HAD superfamily/HAD-like"/>
    <property type="match status" value="1"/>
</dbReference>
<feature type="binding site" evidence="14">
    <location>
        <position position="13"/>
    </location>
    <ligand>
        <name>Mg(2+)</name>
        <dbReference type="ChEBI" id="CHEBI:18420"/>
    </ligand>
</feature>
<reference evidence="16 17" key="1">
    <citation type="submission" date="2017-03" db="EMBL/GenBank/DDBJ databases">
        <authorList>
            <person name="Afonso C.L."/>
            <person name="Miller P.J."/>
            <person name="Scott M.A."/>
            <person name="Spackman E."/>
            <person name="Goraichik I."/>
            <person name="Dimitrov K.M."/>
            <person name="Suarez D.L."/>
            <person name="Swayne D.E."/>
        </authorList>
    </citation>
    <scope>NUCLEOTIDE SEQUENCE [LARGE SCALE GENOMIC DNA]</scope>
    <source>
        <strain evidence="16 17">ATCC 51113</strain>
    </source>
</reference>
<keyword evidence="7" id="KW-0413">Isomerase</keyword>
<dbReference type="InterPro" id="IPR023198">
    <property type="entry name" value="PGP-like_dom2"/>
</dbReference>
<keyword evidence="5 14" id="KW-0479">Metal-binding</keyword>
<dbReference type="CDD" id="cd02598">
    <property type="entry name" value="HAD_BPGM"/>
    <property type="match status" value="1"/>
</dbReference>
<dbReference type="GO" id="GO:0000287">
    <property type="term" value="F:magnesium ion binding"/>
    <property type="evidence" value="ECO:0007669"/>
    <property type="project" value="InterPro"/>
</dbReference>
<evidence type="ECO:0000256" key="7">
    <source>
        <dbReference type="ARBA" id="ARBA00023235"/>
    </source>
</evidence>
<feature type="binding site" evidence="13">
    <location>
        <position position="80"/>
    </location>
    <ligand>
        <name>substrate</name>
    </ligand>
</feature>
<feature type="binding site" evidence="13">
    <location>
        <begin position="11"/>
        <end position="13"/>
    </location>
    <ligand>
        <name>substrate</name>
    </ligand>
</feature>
<comment type="caution">
    <text evidence="16">The sequence shown here is derived from an EMBL/GenBank/DDBJ whole genome shotgun (WGS) entry which is preliminary data.</text>
</comment>
<evidence type="ECO:0000256" key="6">
    <source>
        <dbReference type="ARBA" id="ARBA00022842"/>
    </source>
</evidence>
<feature type="binding site" evidence="14">
    <location>
        <position position="173"/>
    </location>
    <ligand>
        <name>Mg(2+)</name>
        <dbReference type="ChEBI" id="CHEBI:18420"/>
    </ligand>
</feature>
<feature type="binding site" evidence="13">
    <location>
        <position position="54"/>
    </location>
    <ligand>
        <name>substrate</name>
    </ligand>
</feature>
<dbReference type="PANTHER" id="PTHR43481">
    <property type="entry name" value="FRUCTOSE-1-PHOSPHATE PHOSPHATASE"/>
    <property type="match status" value="1"/>
</dbReference>
<dbReference type="GO" id="GO:0008801">
    <property type="term" value="F:beta-phosphoglucomutase activity"/>
    <property type="evidence" value="ECO:0007669"/>
    <property type="project" value="UniProtKB-EC"/>
</dbReference>
<dbReference type="PANTHER" id="PTHR43481:SF4">
    <property type="entry name" value="GLYCEROL-1-PHOSPHATE PHOSPHOHYDROLASE 1-RELATED"/>
    <property type="match status" value="1"/>
</dbReference>
<dbReference type="EMBL" id="NAEW01000014">
    <property type="protein sequence ID" value="OQM39982.1"/>
    <property type="molecule type" value="Genomic_DNA"/>
</dbReference>
<protein>
    <recommendedName>
        <fullName evidence="11">Beta-phosphoglucomutase</fullName>
        <ecNumber evidence="10">5.4.2.6</ecNumber>
    </recommendedName>
</protein>
<dbReference type="Pfam" id="PF00702">
    <property type="entry name" value="Hydrolase"/>
    <property type="match status" value="1"/>
</dbReference>
<comment type="similarity">
    <text evidence="2">Belongs to the HAD-like hydrolase superfamily. CbbY/CbbZ/Gph/YieH family.</text>
</comment>
<evidence type="ECO:0000256" key="9">
    <source>
        <dbReference type="ARBA" id="ARBA00044926"/>
    </source>
</evidence>
<dbReference type="Proteomes" id="UP000192573">
    <property type="component" value="Unassembled WGS sequence"/>
</dbReference>
<feature type="binding site" evidence="13">
    <location>
        <begin position="118"/>
        <end position="122"/>
    </location>
    <ligand>
        <name>substrate</name>
    </ligand>
</feature>
<dbReference type="InterPro" id="IPR010972">
    <property type="entry name" value="Beta-PGM"/>
</dbReference>
<evidence type="ECO:0000256" key="2">
    <source>
        <dbReference type="ARBA" id="ARBA00006171"/>
    </source>
</evidence>
<evidence type="ECO:0000256" key="15">
    <source>
        <dbReference type="PIRSR" id="PIRSR610972-4"/>
    </source>
</evidence>
<feature type="site" description="Important for catalytic activity and assists the phosphoryl transfer reaction to Asp8 by balancing charge and orienting the reacting groups" evidence="15">
    <location>
        <position position="118"/>
    </location>
</feature>
<feature type="active site" description="Proton donor/acceptor" evidence="12">
    <location>
        <position position="13"/>
    </location>
</feature>
<evidence type="ECO:0000256" key="8">
    <source>
        <dbReference type="ARBA" id="ARBA00023277"/>
    </source>
</evidence>
<evidence type="ECO:0000313" key="16">
    <source>
        <dbReference type="EMBL" id="OQM39982.1"/>
    </source>
</evidence>
<dbReference type="GO" id="GO:0050308">
    <property type="term" value="F:sugar-phosphatase activity"/>
    <property type="evidence" value="ECO:0007669"/>
    <property type="project" value="TreeGrafter"/>
</dbReference>
<comment type="cofactor">
    <cofactor evidence="14">
        <name>Mg(2+)</name>
        <dbReference type="ChEBI" id="CHEBI:18420"/>
    </cofactor>
    <text evidence="14">Binds 2 magnesium ions per subunit.</text>
</comment>
<comment type="subcellular location">
    <subcellularLocation>
        <location evidence="1">Cytoplasm</location>
    </subcellularLocation>
</comment>
<name>A0A1V8NU84_CITBR</name>
<feature type="binding site" evidence="14">
    <location>
        <position position="174"/>
    </location>
    <ligand>
        <name>Mg(2+)</name>
        <dbReference type="ChEBI" id="CHEBI:18420"/>
    </ligand>
</feature>
<evidence type="ECO:0000256" key="11">
    <source>
        <dbReference type="ARBA" id="ARBA00044991"/>
    </source>
</evidence>
<dbReference type="InterPro" id="IPR036412">
    <property type="entry name" value="HAD-like_sf"/>
</dbReference>